<name>A0A8T0HSQ4_CERPU</name>
<evidence type="ECO:0000313" key="1">
    <source>
        <dbReference type="EMBL" id="KAG0573583.1"/>
    </source>
</evidence>
<protein>
    <submittedName>
        <fullName evidence="1">Uncharacterized protein</fullName>
    </submittedName>
</protein>
<gene>
    <name evidence="1" type="ORF">KC19_VG190700</name>
</gene>
<proteinExistence type="predicted"/>
<accession>A0A8T0HSQ4</accession>
<dbReference type="AlphaFoldDB" id="A0A8T0HSQ4"/>
<comment type="caution">
    <text evidence="1">The sequence shown here is derived from an EMBL/GenBank/DDBJ whole genome shotgun (WGS) entry which is preliminary data.</text>
</comment>
<sequence>MRLLAREVDRAENGNRHLHKCQCNIFVASPSSKHSMASCRSTFSNSEGIFISGVQR</sequence>
<organism evidence="1 2">
    <name type="scientific">Ceratodon purpureus</name>
    <name type="common">Fire moss</name>
    <name type="synonym">Dicranum purpureum</name>
    <dbReference type="NCBI Taxonomy" id="3225"/>
    <lineage>
        <taxon>Eukaryota</taxon>
        <taxon>Viridiplantae</taxon>
        <taxon>Streptophyta</taxon>
        <taxon>Embryophyta</taxon>
        <taxon>Bryophyta</taxon>
        <taxon>Bryophytina</taxon>
        <taxon>Bryopsida</taxon>
        <taxon>Dicranidae</taxon>
        <taxon>Pseudoditrichales</taxon>
        <taxon>Ditrichaceae</taxon>
        <taxon>Ceratodon</taxon>
    </lineage>
</organism>
<dbReference type="EMBL" id="CM026426">
    <property type="protein sequence ID" value="KAG0573583.1"/>
    <property type="molecule type" value="Genomic_DNA"/>
</dbReference>
<evidence type="ECO:0000313" key="2">
    <source>
        <dbReference type="Proteomes" id="UP000822688"/>
    </source>
</evidence>
<keyword evidence="2" id="KW-1185">Reference proteome</keyword>
<reference evidence="1" key="1">
    <citation type="submission" date="2020-06" db="EMBL/GenBank/DDBJ databases">
        <title>WGS assembly of Ceratodon purpureus strain R40.</title>
        <authorList>
            <person name="Carey S.B."/>
            <person name="Jenkins J."/>
            <person name="Shu S."/>
            <person name="Lovell J.T."/>
            <person name="Sreedasyam A."/>
            <person name="Maumus F."/>
            <person name="Tiley G.P."/>
            <person name="Fernandez-Pozo N."/>
            <person name="Barry K."/>
            <person name="Chen C."/>
            <person name="Wang M."/>
            <person name="Lipzen A."/>
            <person name="Daum C."/>
            <person name="Saski C.A."/>
            <person name="Payton A.C."/>
            <person name="Mcbreen J.C."/>
            <person name="Conrad R.E."/>
            <person name="Kollar L.M."/>
            <person name="Olsson S."/>
            <person name="Huttunen S."/>
            <person name="Landis J.B."/>
            <person name="Wickett N.J."/>
            <person name="Johnson M.G."/>
            <person name="Rensing S.A."/>
            <person name="Grimwood J."/>
            <person name="Schmutz J."/>
            <person name="Mcdaniel S.F."/>
        </authorList>
    </citation>
    <scope>NUCLEOTIDE SEQUENCE</scope>
    <source>
        <strain evidence="1">R40</strain>
    </source>
</reference>
<dbReference type="Proteomes" id="UP000822688">
    <property type="component" value="Chromosome V"/>
</dbReference>